<feature type="region of interest" description="Disordered" evidence="1">
    <location>
        <begin position="347"/>
        <end position="422"/>
    </location>
</feature>
<dbReference type="PANTHER" id="PTHR36721">
    <property type="entry name" value="PROLINE-RICH FAMILY PROTEIN"/>
    <property type="match status" value="1"/>
</dbReference>
<evidence type="ECO:0000313" key="3">
    <source>
        <dbReference type="Proteomes" id="UP000019478"/>
    </source>
</evidence>
<feature type="region of interest" description="Disordered" evidence="1">
    <location>
        <begin position="93"/>
        <end position="146"/>
    </location>
</feature>
<dbReference type="InterPro" id="IPR036388">
    <property type="entry name" value="WH-like_DNA-bd_sf"/>
</dbReference>
<reference evidence="2 3" key="1">
    <citation type="submission" date="2013-03" db="EMBL/GenBank/DDBJ databases">
        <title>The Genome Sequence of Capronia epimyces CBS 606.96.</title>
        <authorList>
            <consortium name="The Broad Institute Genomics Platform"/>
            <person name="Cuomo C."/>
            <person name="de Hoog S."/>
            <person name="Gorbushina A."/>
            <person name="Walker B."/>
            <person name="Young S.K."/>
            <person name="Zeng Q."/>
            <person name="Gargeya S."/>
            <person name="Fitzgerald M."/>
            <person name="Haas B."/>
            <person name="Abouelleil A."/>
            <person name="Allen A.W."/>
            <person name="Alvarado L."/>
            <person name="Arachchi H.M."/>
            <person name="Berlin A.M."/>
            <person name="Chapman S.B."/>
            <person name="Gainer-Dewar J."/>
            <person name="Goldberg J."/>
            <person name="Griggs A."/>
            <person name="Gujja S."/>
            <person name="Hansen M."/>
            <person name="Howarth C."/>
            <person name="Imamovic A."/>
            <person name="Ireland A."/>
            <person name="Larimer J."/>
            <person name="McCowan C."/>
            <person name="Murphy C."/>
            <person name="Pearson M."/>
            <person name="Poon T.W."/>
            <person name="Priest M."/>
            <person name="Roberts A."/>
            <person name="Saif S."/>
            <person name="Shea T."/>
            <person name="Sisk P."/>
            <person name="Sykes S."/>
            <person name="Wortman J."/>
            <person name="Nusbaum C."/>
            <person name="Birren B."/>
        </authorList>
    </citation>
    <scope>NUCLEOTIDE SEQUENCE [LARGE SCALE GENOMIC DNA]</scope>
    <source>
        <strain evidence="2 3">CBS 606.96</strain>
    </source>
</reference>
<dbReference type="GeneID" id="19164232"/>
<evidence type="ECO:0000313" key="2">
    <source>
        <dbReference type="EMBL" id="EXJ91542.1"/>
    </source>
</evidence>
<feature type="compositionally biased region" description="Low complexity" evidence="1">
    <location>
        <begin position="447"/>
        <end position="463"/>
    </location>
</feature>
<feature type="compositionally biased region" description="Polar residues" evidence="1">
    <location>
        <begin position="18"/>
        <end position="55"/>
    </location>
</feature>
<feature type="compositionally biased region" description="Polar residues" evidence="1">
    <location>
        <begin position="1"/>
        <end position="10"/>
    </location>
</feature>
<feature type="compositionally biased region" description="Low complexity" evidence="1">
    <location>
        <begin position="119"/>
        <end position="145"/>
    </location>
</feature>
<comment type="caution">
    <text evidence="2">The sequence shown here is derived from an EMBL/GenBank/DDBJ whole genome shotgun (WGS) entry which is preliminary data.</text>
</comment>
<dbReference type="Gene3D" id="1.10.10.10">
    <property type="entry name" value="Winged helix-like DNA-binding domain superfamily/Winged helix DNA-binding domain"/>
    <property type="match status" value="1"/>
</dbReference>
<feature type="region of interest" description="Disordered" evidence="1">
    <location>
        <begin position="1"/>
        <end position="66"/>
    </location>
</feature>
<evidence type="ECO:0000256" key="1">
    <source>
        <dbReference type="SAM" id="MobiDB-lite"/>
    </source>
</evidence>
<sequence>MDEKVSQQGNAIDGKSGPKSQVHQHLPTTTHSVAEQRATLTTSDMDEQVSQQSNAIDGKPGPKPQVNVATIQTITPPLFDHNLGPDQVEFERATPPAVQQADTEPVVQIRPPPSPAPTSSPVLSSSTEAQASSRTPSPLPSSSGSDADVLEARAAGEFFIPTSADVLEARDAGEFFIPTSADVVEARDAGESSIPAPADIGTVGPASIPPPNPPIPISKLVLSDCIPISWRDIETLWKVLSERDVSAETVFPDGELLVLPKSRFWDEDYRVVRPANFMRRLKHLLGYHIPGATPEYGFETVDTFQCNSRGPWYIVRQMAIYGLLENFPSGTLDVVYAIREICFNGQPHDLEQPGLLPDPQQDGKPTRRGKKSRAQPQQQNDKPAPSSKNSKAQPPQTSPKTKPAENSNRPTTRQTAKSSLKLTEPVQPQVIEPAHAQEAQRVQVQDAKPIVAPTKKATATPPARSQKRKQEDEDFVKPAPKKARNSRQAYDETSKKASPSEIFARRVKSALNARSLEKNNYAVFGDAILPDNQSSLDLATPVLKHAVQVANQLEDLGDAIGLNPREVAVCKELAITCDTYRCQKARFFLGLEIFVEYNHQALKDGSSDFKIWNVGKSQCQLFNNIDVNKSSDLYQAFESWGWVEPMGKKDPSTKNWTISTNYLGRFPESHRRRLMEEVAKWEAENVPNAGKCYAKV</sequence>
<accession>W9YF83</accession>
<keyword evidence="3" id="KW-1185">Reference proteome</keyword>
<feature type="region of interest" description="Disordered" evidence="1">
    <location>
        <begin position="438"/>
        <end position="498"/>
    </location>
</feature>
<dbReference type="Proteomes" id="UP000019478">
    <property type="component" value="Unassembled WGS sequence"/>
</dbReference>
<proteinExistence type="predicted"/>
<dbReference type="eggNOG" id="ENOG502RPWQ">
    <property type="taxonomic scope" value="Eukaryota"/>
</dbReference>
<dbReference type="OrthoDB" id="5598695at2759"/>
<dbReference type="RefSeq" id="XP_007728432.1">
    <property type="nucleotide sequence ID" value="XM_007730242.1"/>
</dbReference>
<dbReference type="EMBL" id="AMGY01000001">
    <property type="protein sequence ID" value="EXJ91542.1"/>
    <property type="molecule type" value="Genomic_DNA"/>
</dbReference>
<gene>
    <name evidence="2" type="ORF">A1O3_00090</name>
</gene>
<dbReference type="AlphaFoldDB" id="W9YF83"/>
<feature type="compositionally biased region" description="Polar residues" evidence="1">
    <location>
        <begin position="374"/>
        <end position="421"/>
    </location>
</feature>
<name>W9YF83_9EURO</name>
<organism evidence="2 3">
    <name type="scientific">Capronia epimyces CBS 606.96</name>
    <dbReference type="NCBI Taxonomy" id="1182542"/>
    <lineage>
        <taxon>Eukaryota</taxon>
        <taxon>Fungi</taxon>
        <taxon>Dikarya</taxon>
        <taxon>Ascomycota</taxon>
        <taxon>Pezizomycotina</taxon>
        <taxon>Eurotiomycetes</taxon>
        <taxon>Chaetothyriomycetidae</taxon>
        <taxon>Chaetothyriales</taxon>
        <taxon>Herpotrichiellaceae</taxon>
        <taxon>Capronia</taxon>
    </lineage>
</organism>
<dbReference type="STRING" id="1182542.W9YF83"/>
<dbReference type="HOGENOM" id="CLU_413893_0_0_1"/>
<dbReference type="PANTHER" id="PTHR36721:SF1">
    <property type="entry name" value="OS04G0446401 PROTEIN"/>
    <property type="match status" value="1"/>
</dbReference>
<protein>
    <submittedName>
        <fullName evidence="2">Uncharacterized protein</fullName>
    </submittedName>
</protein>